<proteinExistence type="predicted"/>
<feature type="region of interest" description="Disordered" evidence="1">
    <location>
        <begin position="148"/>
        <end position="169"/>
    </location>
</feature>
<dbReference type="Proteomes" id="UP000050867">
    <property type="component" value="Unassembled WGS sequence"/>
</dbReference>
<dbReference type="EMBL" id="LLZU01000038">
    <property type="protein sequence ID" value="KRV46890.1"/>
    <property type="molecule type" value="Genomic_DNA"/>
</dbReference>
<dbReference type="InterPro" id="IPR021224">
    <property type="entry name" value="DUF2690"/>
</dbReference>
<dbReference type="RefSeq" id="WP_018382447.1">
    <property type="nucleotide sequence ID" value="NZ_LLZU01000038.1"/>
</dbReference>
<reference evidence="2 3" key="1">
    <citation type="submission" date="2015-10" db="EMBL/GenBank/DDBJ databases">
        <title>Draft genome sequence of pyrrolomycin-producing Streptomyces vitaminophilus.</title>
        <authorList>
            <person name="Graham D.E."/>
            <person name="Mahan K.M."/>
            <person name="Klingeman D.M."/>
            <person name="Hettich R.L."/>
            <person name="Parry R.J."/>
        </authorList>
    </citation>
    <scope>NUCLEOTIDE SEQUENCE [LARGE SCALE GENOMIC DNA]</scope>
    <source>
        <strain evidence="2 3">ATCC 31673</strain>
    </source>
</reference>
<dbReference type="Pfam" id="PF10901">
    <property type="entry name" value="DUF2690"/>
    <property type="match status" value="1"/>
</dbReference>
<evidence type="ECO:0000313" key="2">
    <source>
        <dbReference type="EMBL" id="KRV46890.1"/>
    </source>
</evidence>
<feature type="region of interest" description="Disordered" evidence="1">
    <location>
        <begin position="20"/>
        <end position="39"/>
    </location>
</feature>
<dbReference type="STRING" id="76728.AQ490_08910"/>
<evidence type="ECO:0008006" key="4">
    <source>
        <dbReference type="Google" id="ProtNLM"/>
    </source>
</evidence>
<gene>
    <name evidence="2" type="ORF">AQ490_08910</name>
</gene>
<name>A0A0T6LLF5_WENVI</name>
<comment type="caution">
    <text evidence="2">The sequence shown here is derived from an EMBL/GenBank/DDBJ whole genome shotgun (WGS) entry which is preliminary data.</text>
</comment>
<evidence type="ECO:0000313" key="3">
    <source>
        <dbReference type="Proteomes" id="UP000050867"/>
    </source>
</evidence>
<feature type="compositionally biased region" description="Low complexity" evidence="1">
    <location>
        <begin position="21"/>
        <end position="35"/>
    </location>
</feature>
<organism evidence="2 3">
    <name type="scientific">Wenjunlia vitaminophila</name>
    <name type="common">Streptomyces vitaminophilus</name>
    <dbReference type="NCBI Taxonomy" id="76728"/>
    <lineage>
        <taxon>Bacteria</taxon>
        <taxon>Bacillati</taxon>
        <taxon>Actinomycetota</taxon>
        <taxon>Actinomycetes</taxon>
        <taxon>Kitasatosporales</taxon>
        <taxon>Streptomycetaceae</taxon>
        <taxon>Wenjunlia</taxon>
    </lineage>
</organism>
<evidence type="ECO:0000256" key="1">
    <source>
        <dbReference type="SAM" id="MobiDB-lite"/>
    </source>
</evidence>
<sequence>MSLVGAAGVSAMLALVDDGTGESTAGGSTAGGKEAISAGRSVHPVPVRCRNTGCTGQDPKAMGCDQDTWTAAATWLYGTYVELRYSTDCQAAWGRISSASVGDGVRVHGPGGATEENEISYESDVYTPMVGAASPSLARACGELRTSKRGCTTPGGSTPVSVPQPAPSG</sequence>
<dbReference type="AlphaFoldDB" id="A0A0T6LLF5"/>
<keyword evidence="3" id="KW-1185">Reference proteome</keyword>
<dbReference type="OrthoDB" id="3386996at2"/>
<accession>A0A0T6LLF5</accession>
<protein>
    <recommendedName>
        <fullName evidence="4">DUF2690 domain-containing protein</fullName>
    </recommendedName>
</protein>